<evidence type="ECO:0000256" key="3">
    <source>
        <dbReference type="ARBA" id="ARBA00022741"/>
    </source>
</evidence>
<dbReference type="PROSITE" id="PS51456">
    <property type="entry name" value="MYOSIN_MOTOR"/>
    <property type="match status" value="1"/>
</dbReference>
<protein>
    <recommendedName>
        <fullName evidence="12">Myosin motor domain-containing protein</fullName>
    </recommendedName>
</protein>
<dbReference type="GO" id="GO:0005737">
    <property type="term" value="C:cytoplasm"/>
    <property type="evidence" value="ECO:0007669"/>
    <property type="project" value="UniProtKB-SubCell"/>
</dbReference>
<dbReference type="CDD" id="cd01779">
    <property type="entry name" value="RA_Myosin-IX"/>
    <property type="match status" value="1"/>
</dbReference>
<dbReference type="AlphaFoldDB" id="A0A7R9HSA8"/>
<evidence type="ECO:0000256" key="2">
    <source>
        <dbReference type="ARBA" id="ARBA00022490"/>
    </source>
</evidence>
<gene>
    <name evidence="11" type="ORF">TMSB3V08_LOCUS7557</name>
</gene>
<dbReference type="InterPro" id="IPR046987">
    <property type="entry name" value="Myo9"/>
</dbReference>
<dbReference type="SMART" id="SM00314">
    <property type="entry name" value="RA"/>
    <property type="match status" value="1"/>
</dbReference>
<dbReference type="FunFam" id="1.20.58.530:FF:000005">
    <property type="entry name" value="unconventional myosin-IXa isoform X1"/>
    <property type="match status" value="1"/>
</dbReference>
<evidence type="ECO:0000256" key="7">
    <source>
        <dbReference type="ARBA" id="ARBA00023175"/>
    </source>
</evidence>
<keyword evidence="8" id="KW-0009">Actin-binding</keyword>
<evidence type="ECO:0000313" key="11">
    <source>
        <dbReference type="EMBL" id="CAD7430808.1"/>
    </source>
</evidence>
<dbReference type="SUPFAM" id="SSF54236">
    <property type="entry name" value="Ubiquitin-like"/>
    <property type="match status" value="1"/>
</dbReference>
<feature type="domain" description="Ras-associating" evidence="9">
    <location>
        <begin position="7"/>
        <end position="108"/>
    </location>
</feature>
<name>A0A7R9HSA8_9NEOP</name>
<keyword evidence="2" id="KW-0963">Cytoplasm</keyword>
<evidence type="ECO:0000256" key="5">
    <source>
        <dbReference type="ARBA" id="ARBA00023054"/>
    </source>
</evidence>
<dbReference type="Gene3D" id="1.20.58.530">
    <property type="match status" value="1"/>
</dbReference>
<evidence type="ECO:0008006" key="12">
    <source>
        <dbReference type="Google" id="ProtNLM"/>
    </source>
</evidence>
<dbReference type="Pfam" id="PF00063">
    <property type="entry name" value="Myosin_head"/>
    <property type="match status" value="2"/>
</dbReference>
<dbReference type="Gene3D" id="3.40.850.10">
    <property type="entry name" value="Kinesin motor domain"/>
    <property type="match status" value="1"/>
</dbReference>
<dbReference type="Gene3D" id="1.20.120.720">
    <property type="entry name" value="Myosin VI head, motor domain, U50 subdomain"/>
    <property type="match status" value="1"/>
</dbReference>
<dbReference type="SMART" id="SM00242">
    <property type="entry name" value="MYSc"/>
    <property type="match status" value="1"/>
</dbReference>
<dbReference type="InterPro" id="IPR027417">
    <property type="entry name" value="P-loop_NTPase"/>
</dbReference>
<evidence type="ECO:0000259" key="10">
    <source>
        <dbReference type="PROSITE" id="PS51456"/>
    </source>
</evidence>
<feature type="domain" description="Myosin motor" evidence="10">
    <location>
        <begin position="137"/>
        <end position="669"/>
    </location>
</feature>
<dbReference type="InterPro" id="IPR036961">
    <property type="entry name" value="Kinesin_motor_dom_sf"/>
</dbReference>
<feature type="binding site" evidence="8">
    <location>
        <begin position="231"/>
        <end position="238"/>
    </location>
    <ligand>
        <name>ATP</name>
        <dbReference type="ChEBI" id="CHEBI:30616"/>
    </ligand>
</feature>
<proteinExistence type="inferred from homology"/>
<dbReference type="Pfam" id="PF00788">
    <property type="entry name" value="RA"/>
    <property type="match status" value="1"/>
</dbReference>
<dbReference type="EMBL" id="OB794658">
    <property type="protein sequence ID" value="CAD7430808.1"/>
    <property type="molecule type" value="Genomic_DNA"/>
</dbReference>
<dbReference type="GO" id="GO:0005524">
    <property type="term" value="F:ATP binding"/>
    <property type="evidence" value="ECO:0007669"/>
    <property type="project" value="UniProtKB-UniRule"/>
</dbReference>
<dbReference type="GO" id="GO:0005884">
    <property type="term" value="C:actin filament"/>
    <property type="evidence" value="ECO:0007669"/>
    <property type="project" value="TreeGrafter"/>
</dbReference>
<keyword evidence="7 8" id="KW-0505">Motor protein</keyword>
<dbReference type="GO" id="GO:0016459">
    <property type="term" value="C:myosin complex"/>
    <property type="evidence" value="ECO:0007669"/>
    <property type="project" value="UniProtKB-KW"/>
</dbReference>
<dbReference type="GO" id="GO:0035556">
    <property type="term" value="P:intracellular signal transduction"/>
    <property type="evidence" value="ECO:0007669"/>
    <property type="project" value="InterPro"/>
</dbReference>
<reference evidence="11" key="1">
    <citation type="submission" date="2020-11" db="EMBL/GenBank/DDBJ databases">
        <authorList>
            <person name="Tran Van P."/>
        </authorList>
    </citation>
    <scope>NUCLEOTIDE SEQUENCE</scope>
</reference>
<dbReference type="GO" id="GO:0000146">
    <property type="term" value="F:microfilament motor activity"/>
    <property type="evidence" value="ECO:0007669"/>
    <property type="project" value="InterPro"/>
</dbReference>
<accession>A0A7R9HSA8</accession>
<dbReference type="InterPro" id="IPR001609">
    <property type="entry name" value="Myosin_head_motor_dom-like"/>
</dbReference>
<dbReference type="Gene3D" id="3.10.20.90">
    <property type="entry name" value="Phosphatidylinositol 3-kinase Catalytic Subunit, Chain A, domain 1"/>
    <property type="match status" value="1"/>
</dbReference>
<organism evidence="11">
    <name type="scientific">Timema monikensis</name>
    <dbReference type="NCBI Taxonomy" id="170555"/>
    <lineage>
        <taxon>Eukaryota</taxon>
        <taxon>Metazoa</taxon>
        <taxon>Ecdysozoa</taxon>
        <taxon>Arthropoda</taxon>
        <taxon>Hexapoda</taxon>
        <taxon>Insecta</taxon>
        <taxon>Pterygota</taxon>
        <taxon>Neoptera</taxon>
        <taxon>Polyneoptera</taxon>
        <taxon>Phasmatodea</taxon>
        <taxon>Timematodea</taxon>
        <taxon>Timematoidea</taxon>
        <taxon>Timematidae</taxon>
        <taxon>Timema</taxon>
    </lineage>
</organism>
<evidence type="ECO:0000256" key="8">
    <source>
        <dbReference type="PROSITE-ProRule" id="PRU00782"/>
    </source>
</evidence>
<dbReference type="InterPro" id="IPR000159">
    <property type="entry name" value="RA_dom"/>
</dbReference>
<dbReference type="SUPFAM" id="SSF52540">
    <property type="entry name" value="P-loop containing nucleoside triphosphate hydrolases"/>
    <property type="match status" value="1"/>
</dbReference>
<keyword evidence="4 8" id="KW-0067">ATP-binding</keyword>
<evidence type="ECO:0000256" key="4">
    <source>
        <dbReference type="ARBA" id="ARBA00022840"/>
    </source>
</evidence>
<dbReference type="PROSITE" id="PS50200">
    <property type="entry name" value="RA"/>
    <property type="match status" value="1"/>
</dbReference>
<comment type="caution">
    <text evidence="8">Lacks conserved residue(s) required for the propagation of feature annotation.</text>
</comment>
<sequence>MSVTENNRYIVQVFVGALSQHYEALSVEASKQTTSEEIVSCIVDRLSLPEGSCGGYELAEVIGDSVGQECKERRLGPSESPVALMLLWPKILHSQQEFYRFYLREKLNDCLWTDSFTMDPQLIRDYFHRFMYQPKDREYPDLCQLPDLNEQTLLENLRARFTAGHIYTYVGSILIAVNPFKFHPIYNPKYVKLYQNRRLGPELPPHIFAVADAAYHCMLKERRNQCIVISGESGSGKTESTNFLLHHLTALSQKGSHGSGVEQTILSAGPVLEGIYSVRPVLEVSDALYRASILSVGPVLEVSDALYRSSILIVGPVLESGCYVLDNVDEKYEFSRLKQSMEMVGFTTEKQRRLFAVLSAVLLLGNVEFQPRKSAYHHDEAVAVRNPEVVALISELLRVKQETLLAALTAKRARASGETLVINYRLPEAIAARDAMAKCLYGALFDWIVLQVNHALLSKKDTLRDHQGHSIGVLDIFGFEDFGLCNSFEQFCINYANEHLQYYFNQHVFKYEQEEYRKEGIRWTNIDFMDNTQCLHLIEGKPSGLLCLLDDQCNFPGATNETLLQKFNSVHKENNFYEIPQRREAAFIVRHYAGKVKYQVTEMREKNLDLMRQDIVGVLKNSSMAFVRELVGADPVAVFRWAIVRAFFRGYFAFHEAGRRQRLGRGEHN</sequence>
<dbReference type="InterPro" id="IPR029071">
    <property type="entry name" value="Ubiquitin-like_domsf"/>
</dbReference>
<evidence type="ECO:0000256" key="6">
    <source>
        <dbReference type="ARBA" id="ARBA00023123"/>
    </source>
</evidence>
<comment type="subcellular location">
    <subcellularLocation>
        <location evidence="1">Cytoplasm</location>
    </subcellularLocation>
</comment>
<keyword evidence="3 8" id="KW-0547">Nucleotide-binding</keyword>
<keyword evidence="6 8" id="KW-0518">Myosin</keyword>
<dbReference type="GO" id="GO:0051015">
    <property type="term" value="F:actin filament binding"/>
    <property type="evidence" value="ECO:0007669"/>
    <property type="project" value="TreeGrafter"/>
</dbReference>
<evidence type="ECO:0000259" key="9">
    <source>
        <dbReference type="PROSITE" id="PS50200"/>
    </source>
</evidence>
<dbReference type="PANTHER" id="PTHR46184:SF5">
    <property type="entry name" value="UNCONVENTIONAL MYOSIN-IXA-LIKE"/>
    <property type="match status" value="1"/>
</dbReference>
<dbReference type="PANTHER" id="PTHR46184">
    <property type="entry name" value="UNCONVENTIONAL MYOSIN-IXB-LIKE PROTEIN"/>
    <property type="match status" value="1"/>
</dbReference>
<dbReference type="GO" id="GO:0005096">
    <property type="term" value="F:GTPase activator activity"/>
    <property type="evidence" value="ECO:0007669"/>
    <property type="project" value="InterPro"/>
</dbReference>
<evidence type="ECO:0000256" key="1">
    <source>
        <dbReference type="ARBA" id="ARBA00004496"/>
    </source>
</evidence>
<comment type="similarity">
    <text evidence="8">Belongs to the TRAFAC class myosin-kinesin ATPase superfamily. Myosin family.</text>
</comment>
<keyword evidence="5" id="KW-0175">Coiled coil</keyword>
<dbReference type="PRINTS" id="PR00193">
    <property type="entry name" value="MYOSINHEAVY"/>
</dbReference>